<evidence type="ECO:0000313" key="4">
    <source>
        <dbReference type="Proteomes" id="UP001515500"/>
    </source>
</evidence>
<comment type="similarity">
    <text evidence="1 3">Belongs to the UDP-glycosyltransferase family.</text>
</comment>
<dbReference type="AlphaFoldDB" id="A0AB40B2V1"/>
<protein>
    <submittedName>
        <fullName evidence="5">UDP-glycosyltransferase 73B4-like</fullName>
    </submittedName>
</protein>
<dbReference type="Gene3D" id="3.40.50.2000">
    <property type="entry name" value="Glycogen Phosphorylase B"/>
    <property type="match status" value="2"/>
</dbReference>
<evidence type="ECO:0000256" key="2">
    <source>
        <dbReference type="ARBA" id="ARBA00022679"/>
    </source>
</evidence>
<dbReference type="RefSeq" id="XP_039121571.1">
    <property type="nucleotide sequence ID" value="XM_039265637.1"/>
</dbReference>
<dbReference type="PANTHER" id="PTHR48047">
    <property type="entry name" value="GLYCOSYLTRANSFERASE"/>
    <property type="match status" value="1"/>
</dbReference>
<dbReference type="GO" id="GO:0035251">
    <property type="term" value="F:UDP-glucosyltransferase activity"/>
    <property type="evidence" value="ECO:0007669"/>
    <property type="project" value="TreeGrafter"/>
</dbReference>
<dbReference type="PROSITE" id="PS00375">
    <property type="entry name" value="UDPGT"/>
    <property type="match status" value="1"/>
</dbReference>
<dbReference type="CDD" id="cd03784">
    <property type="entry name" value="GT1_Gtf-like"/>
    <property type="match status" value="1"/>
</dbReference>
<dbReference type="Proteomes" id="UP001515500">
    <property type="component" value="Chromosome 4"/>
</dbReference>
<sequence>MNSHTLILIKDESIYPYEIPFKALLLRGDSVQPPPARLEEMVGMKVLVIRGWAPQLLILGHVAIGGFLTHCGWNSTLEGISAGVPMVTWPLTYEQFVNEKFLNKVVRLGVRVRGELWDPTVLVGADEVAVAVTLVMSGGDEAEERRRSAYKEYAKMARAAMRKGGSSYADLSRLIDELITCRAMSGGNALGNESD</sequence>
<evidence type="ECO:0000256" key="3">
    <source>
        <dbReference type="RuleBase" id="RU003718"/>
    </source>
</evidence>
<dbReference type="SUPFAM" id="SSF53756">
    <property type="entry name" value="UDP-Glycosyltransferase/glycogen phosphorylase"/>
    <property type="match status" value="1"/>
</dbReference>
<proteinExistence type="inferred from homology"/>
<keyword evidence="2 3" id="KW-0808">Transferase</keyword>
<gene>
    <name evidence="5" type="primary">LOC120258279</name>
</gene>
<dbReference type="InterPro" id="IPR035595">
    <property type="entry name" value="UDP_glycos_trans_CS"/>
</dbReference>
<reference evidence="5" key="1">
    <citation type="submission" date="2025-08" db="UniProtKB">
        <authorList>
            <consortium name="RefSeq"/>
        </authorList>
    </citation>
    <scope>IDENTIFICATION</scope>
</reference>
<dbReference type="Pfam" id="PF00201">
    <property type="entry name" value="UDPGT"/>
    <property type="match status" value="1"/>
</dbReference>
<name>A0AB40B2V1_DIOCR</name>
<dbReference type="GeneID" id="120258279"/>
<keyword evidence="3" id="KW-0328">Glycosyltransferase</keyword>
<evidence type="ECO:0000313" key="5">
    <source>
        <dbReference type="RefSeq" id="XP_039121571.1"/>
    </source>
</evidence>
<accession>A0AB40B2V1</accession>
<evidence type="ECO:0000256" key="1">
    <source>
        <dbReference type="ARBA" id="ARBA00009995"/>
    </source>
</evidence>
<organism evidence="4 5">
    <name type="scientific">Dioscorea cayennensis subsp. rotundata</name>
    <name type="common">White Guinea yam</name>
    <name type="synonym">Dioscorea rotundata</name>
    <dbReference type="NCBI Taxonomy" id="55577"/>
    <lineage>
        <taxon>Eukaryota</taxon>
        <taxon>Viridiplantae</taxon>
        <taxon>Streptophyta</taxon>
        <taxon>Embryophyta</taxon>
        <taxon>Tracheophyta</taxon>
        <taxon>Spermatophyta</taxon>
        <taxon>Magnoliopsida</taxon>
        <taxon>Liliopsida</taxon>
        <taxon>Dioscoreales</taxon>
        <taxon>Dioscoreaceae</taxon>
        <taxon>Dioscorea</taxon>
    </lineage>
</organism>
<dbReference type="PANTHER" id="PTHR48047:SF19">
    <property type="entry name" value="GLYCOSYLTRANSFERASE"/>
    <property type="match status" value="1"/>
</dbReference>
<dbReference type="InterPro" id="IPR002213">
    <property type="entry name" value="UDP_glucos_trans"/>
</dbReference>
<keyword evidence="4" id="KW-1185">Reference proteome</keyword>